<dbReference type="PANTHER" id="PTHR43466:SF1">
    <property type="entry name" value="2-OXO-4-HYDROXY-4-CARBOXY-5-UREIDOIMIDAZOLINE DECARBOXYLASE-RELATED"/>
    <property type="match status" value="1"/>
</dbReference>
<dbReference type="GO" id="GO:0000255">
    <property type="term" value="P:allantoin metabolic process"/>
    <property type="evidence" value="ECO:0007669"/>
    <property type="project" value="InterPro"/>
</dbReference>
<proteinExistence type="predicted"/>
<evidence type="ECO:0000256" key="1">
    <source>
        <dbReference type="ARBA" id="ARBA00001163"/>
    </source>
</evidence>
<accession>A0A382B893</accession>
<protein>
    <recommendedName>
        <fullName evidence="3">2-oxo-4-hydroxy-4-carboxy-5-ureidoimidazoline decarboxylase</fullName>
        <ecNumber evidence="3">4.1.1.97</ecNumber>
    </recommendedName>
</protein>
<dbReference type="SUPFAM" id="SSF158694">
    <property type="entry name" value="UraD-Like"/>
    <property type="match status" value="1"/>
</dbReference>
<evidence type="ECO:0000256" key="4">
    <source>
        <dbReference type="ARBA" id="ARBA00022631"/>
    </source>
</evidence>
<dbReference type="AlphaFoldDB" id="A0A382B893"/>
<comment type="pathway">
    <text evidence="2">Purine metabolism; urate degradation; (S)-allantoin from urate: step 3/3.</text>
</comment>
<dbReference type="InterPro" id="IPR017580">
    <property type="entry name" value="OHCU_decarboxylase-1"/>
</dbReference>
<dbReference type="Pfam" id="PF09349">
    <property type="entry name" value="OHCU_decarbox"/>
    <property type="match status" value="1"/>
</dbReference>
<dbReference type="GO" id="GO:0005777">
    <property type="term" value="C:peroxisome"/>
    <property type="evidence" value="ECO:0007669"/>
    <property type="project" value="TreeGrafter"/>
</dbReference>
<dbReference type="PANTHER" id="PTHR43466">
    <property type="entry name" value="2-OXO-4-HYDROXY-4-CARBOXY-5-UREIDOIMIDAZOLINE DECARBOXYLASE-RELATED"/>
    <property type="match status" value="1"/>
</dbReference>
<comment type="catalytic activity">
    <reaction evidence="1">
        <text>5-hydroxy-2-oxo-4-ureido-2,5-dihydro-1H-imidazole-5-carboxylate + H(+) = (S)-allantoin + CO2</text>
        <dbReference type="Rhea" id="RHEA:26301"/>
        <dbReference type="ChEBI" id="CHEBI:15378"/>
        <dbReference type="ChEBI" id="CHEBI:15678"/>
        <dbReference type="ChEBI" id="CHEBI:16526"/>
        <dbReference type="ChEBI" id="CHEBI:58639"/>
        <dbReference type="EC" id="4.1.1.97"/>
    </reaction>
</comment>
<evidence type="ECO:0000256" key="6">
    <source>
        <dbReference type="ARBA" id="ARBA00023239"/>
    </source>
</evidence>
<evidence type="ECO:0000256" key="5">
    <source>
        <dbReference type="ARBA" id="ARBA00022793"/>
    </source>
</evidence>
<sequence>MKLPADLAKHSAKEFLQTFENIYEHSPWFVEQALSKVLSGKGHNSLEIFHQLLSEIMLQADQDLQDNLIKAHPMLAGKKAQKNELTDFSTSEQKSAGLNDCSDSEIKLFEELNQKYYVKFNFPFIMAVKGKDKSEILANFIRRQENTIEQERQSALLEINKIAWLRIKEIYGL</sequence>
<evidence type="ECO:0000259" key="7">
    <source>
        <dbReference type="Pfam" id="PF09349"/>
    </source>
</evidence>
<dbReference type="GO" id="GO:0019628">
    <property type="term" value="P:urate catabolic process"/>
    <property type="evidence" value="ECO:0007669"/>
    <property type="project" value="UniProtKB-UniPathway"/>
</dbReference>
<dbReference type="EC" id="4.1.1.97" evidence="3"/>
<organism evidence="8">
    <name type="scientific">marine metagenome</name>
    <dbReference type="NCBI Taxonomy" id="408172"/>
    <lineage>
        <taxon>unclassified sequences</taxon>
        <taxon>metagenomes</taxon>
        <taxon>ecological metagenomes</taxon>
    </lineage>
</organism>
<dbReference type="NCBIfam" id="TIGR03164">
    <property type="entry name" value="UHCUDC"/>
    <property type="match status" value="1"/>
</dbReference>
<dbReference type="InterPro" id="IPR036778">
    <property type="entry name" value="OHCU_decarboxylase_sf"/>
</dbReference>
<dbReference type="GO" id="GO:0051997">
    <property type="term" value="F:2-oxo-4-hydroxy-4-carboxy-5-ureidoimidazoline decarboxylase activity"/>
    <property type="evidence" value="ECO:0007669"/>
    <property type="project" value="UniProtKB-EC"/>
</dbReference>
<dbReference type="InterPro" id="IPR018020">
    <property type="entry name" value="OHCU_decarboxylase"/>
</dbReference>
<dbReference type="EMBL" id="UINC01028450">
    <property type="protein sequence ID" value="SVB09453.1"/>
    <property type="molecule type" value="Genomic_DNA"/>
</dbReference>
<evidence type="ECO:0000256" key="2">
    <source>
        <dbReference type="ARBA" id="ARBA00004754"/>
    </source>
</evidence>
<reference evidence="8" key="1">
    <citation type="submission" date="2018-05" db="EMBL/GenBank/DDBJ databases">
        <authorList>
            <person name="Lanie J.A."/>
            <person name="Ng W.-L."/>
            <person name="Kazmierczak K.M."/>
            <person name="Andrzejewski T.M."/>
            <person name="Davidsen T.M."/>
            <person name="Wayne K.J."/>
            <person name="Tettelin H."/>
            <person name="Glass J.I."/>
            <person name="Rusch D."/>
            <person name="Podicherti R."/>
            <person name="Tsui H.-C.T."/>
            <person name="Winkler M.E."/>
        </authorList>
    </citation>
    <scope>NUCLEOTIDE SEQUENCE</scope>
</reference>
<dbReference type="Gene3D" id="1.10.3330.10">
    <property type="entry name" value="Oxo-4-hydroxy-4-carboxy-5-ureidoimidazoline decarboxylase"/>
    <property type="match status" value="1"/>
</dbReference>
<gene>
    <name evidence="8" type="ORF">METZ01_LOCUS162307</name>
</gene>
<dbReference type="GO" id="GO:0006144">
    <property type="term" value="P:purine nucleobase metabolic process"/>
    <property type="evidence" value="ECO:0007669"/>
    <property type="project" value="UniProtKB-KW"/>
</dbReference>
<feature type="domain" description="Oxo-4-hydroxy-4-carboxy-5-ureidoimidazoline decarboxylase" evidence="7">
    <location>
        <begin position="11"/>
        <end position="168"/>
    </location>
</feature>
<name>A0A382B893_9ZZZZ</name>
<dbReference type="UniPathway" id="UPA00394">
    <property type="reaction ID" value="UER00652"/>
</dbReference>
<keyword evidence="4" id="KW-0659">Purine metabolism</keyword>
<keyword evidence="5" id="KW-0210">Decarboxylase</keyword>
<keyword evidence="6" id="KW-0456">Lyase</keyword>
<evidence type="ECO:0000313" key="8">
    <source>
        <dbReference type="EMBL" id="SVB09453.1"/>
    </source>
</evidence>
<evidence type="ECO:0000256" key="3">
    <source>
        <dbReference type="ARBA" id="ARBA00012257"/>
    </source>
</evidence>